<organism evidence="2 3">
    <name type="scientific">Pristionchus fissidentatus</name>
    <dbReference type="NCBI Taxonomy" id="1538716"/>
    <lineage>
        <taxon>Eukaryota</taxon>
        <taxon>Metazoa</taxon>
        <taxon>Ecdysozoa</taxon>
        <taxon>Nematoda</taxon>
        <taxon>Chromadorea</taxon>
        <taxon>Rhabditida</taxon>
        <taxon>Rhabditina</taxon>
        <taxon>Diplogasteromorpha</taxon>
        <taxon>Diplogasteroidea</taxon>
        <taxon>Neodiplogasteridae</taxon>
        <taxon>Pristionchus</taxon>
    </lineage>
</organism>
<dbReference type="AlphaFoldDB" id="A0AAV5WWN9"/>
<evidence type="ECO:0000313" key="3">
    <source>
        <dbReference type="Proteomes" id="UP001432322"/>
    </source>
</evidence>
<accession>A0AAV5WWN9</accession>
<feature type="transmembrane region" description="Helical" evidence="1">
    <location>
        <begin position="232"/>
        <end position="259"/>
    </location>
</feature>
<protein>
    <submittedName>
        <fullName evidence="2">Uncharacterized protein</fullName>
    </submittedName>
</protein>
<feature type="transmembrane region" description="Helical" evidence="1">
    <location>
        <begin position="265"/>
        <end position="290"/>
    </location>
</feature>
<feature type="transmembrane region" description="Helical" evidence="1">
    <location>
        <begin position="155"/>
        <end position="172"/>
    </location>
</feature>
<keyword evidence="3" id="KW-1185">Reference proteome</keyword>
<reference evidence="2" key="1">
    <citation type="submission" date="2023-10" db="EMBL/GenBank/DDBJ databases">
        <title>Genome assembly of Pristionchus species.</title>
        <authorList>
            <person name="Yoshida K."/>
            <person name="Sommer R.J."/>
        </authorList>
    </citation>
    <scope>NUCLEOTIDE SEQUENCE</scope>
    <source>
        <strain evidence="2">RS5133</strain>
    </source>
</reference>
<sequence>AQFRLLLWKSLKNAFRTPIWTIFEIVLPLISFALLLYVVLSRNDSRSGVTKQHNARPFPFPSNNGKILYSCEEATCSETEESFSRWCSNKACFLVRHPTDSSDPEPVSHFYKFAKEEMNVTIYDQWGRSLMNGPTASSDEFEPIIFREPNQLGKLVSTFAAAASSLNTPMYYHPLTSQRAEPVIPKVLSLPWMFLIVFLSLVPMLSAINVTREISAGRDSNMKEFLLVMSRAVYYSHHLCFALLKSLPATVAISILVIIDQPSIGFHFLVVYILFVGAQISIAALISAVIKKNQISQH</sequence>
<feature type="non-terminal residue" evidence="2">
    <location>
        <position position="1"/>
    </location>
</feature>
<keyword evidence="1" id="KW-1133">Transmembrane helix</keyword>
<feature type="transmembrane region" description="Helical" evidence="1">
    <location>
        <begin position="20"/>
        <end position="40"/>
    </location>
</feature>
<dbReference type="EMBL" id="BTSY01000007">
    <property type="protein sequence ID" value="GMT35885.1"/>
    <property type="molecule type" value="Genomic_DNA"/>
</dbReference>
<evidence type="ECO:0000256" key="1">
    <source>
        <dbReference type="SAM" id="Phobius"/>
    </source>
</evidence>
<name>A0AAV5WWN9_9BILA</name>
<gene>
    <name evidence="2" type="ORF">PFISCL1PPCAC_27182</name>
</gene>
<dbReference type="Proteomes" id="UP001432322">
    <property type="component" value="Unassembled WGS sequence"/>
</dbReference>
<keyword evidence="1" id="KW-0812">Transmembrane</keyword>
<feature type="transmembrane region" description="Helical" evidence="1">
    <location>
        <begin position="192"/>
        <end position="211"/>
    </location>
</feature>
<proteinExistence type="predicted"/>
<evidence type="ECO:0000313" key="2">
    <source>
        <dbReference type="EMBL" id="GMT35885.1"/>
    </source>
</evidence>
<keyword evidence="1" id="KW-0472">Membrane</keyword>
<comment type="caution">
    <text evidence="2">The sequence shown here is derived from an EMBL/GenBank/DDBJ whole genome shotgun (WGS) entry which is preliminary data.</text>
</comment>